<accession>A0ABQ7EHS6</accession>
<gene>
    <name evidence="1" type="ORF">DY000_02020146</name>
</gene>
<dbReference type="EMBL" id="QGKV02000299">
    <property type="protein sequence ID" value="KAF3596016.1"/>
    <property type="molecule type" value="Genomic_DNA"/>
</dbReference>
<proteinExistence type="predicted"/>
<organism evidence="1 2">
    <name type="scientific">Brassica cretica</name>
    <name type="common">Mustard</name>
    <dbReference type="NCBI Taxonomy" id="69181"/>
    <lineage>
        <taxon>Eukaryota</taxon>
        <taxon>Viridiplantae</taxon>
        <taxon>Streptophyta</taxon>
        <taxon>Embryophyta</taxon>
        <taxon>Tracheophyta</taxon>
        <taxon>Spermatophyta</taxon>
        <taxon>Magnoliopsida</taxon>
        <taxon>eudicotyledons</taxon>
        <taxon>Gunneridae</taxon>
        <taxon>Pentapetalae</taxon>
        <taxon>rosids</taxon>
        <taxon>malvids</taxon>
        <taxon>Brassicales</taxon>
        <taxon>Brassicaceae</taxon>
        <taxon>Brassiceae</taxon>
        <taxon>Brassica</taxon>
    </lineage>
</organism>
<sequence length="196" mass="22136">MAIIDYLTRKSGGAEWNALELEQLPSGWEAMDQLLYRVRAVTFSWNNTVWLGSYGSATIWRIQVVCEEQPFLTKAKGARHVLPDGDGKKPREKGRLRPVPYLETQQRGSDGSKGIYLRINVVQETGWKGKGALPLQPYPHTDPSWLLIQTEASKPSIKSMHASPLQLAPEHQRPSFSHPIHPIYLAFMSMGSRFIL</sequence>
<dbReference type="Proteomes" id="UP000266723">
    <property type="component" value="Unassembled WGS sequence"/>
</dbReference>
<reference evidence="1 2" key="1">
    <citation type="journal article" date="2020" name="BMC Genomics">
        <title>Intraspecific diversification of the crop wild relative Brassica cretica Lam. using demographic model selection.</title>
        <authorList>
            <person name="Kioukis A."/>
            <person name="Michalopoulou V.A."/>
            <person name="Briers L."/>
            <person name="Pirintsos S."/>
            <person name="Studholme D.J."/>
            <person name="Pavlidis P."/>
            <person name="Sarris P.F."/>
        </authorList>
    </citation>
    <scope>NUCLEOTIDE SEQUENCE [LARGE SCALE GENOMIC DNA]</scope>
    <source>
        <strain evidence="2">cv. PFS-1207/04</strain>
    </source>
</reference>
<keyword evidence="2" id="KW-1185">Reference proteome</keyword>
<comment type="caution">
    <text evidence="1">The sequence shown here is derived from an EMBL/GenBank/DDBJ whole genome shotgun (WGS) entry which is preliminary data.</text>
</comment>
<protein>
    <submittedName>
        <fullName evidence="1">Uncharacterized protein</fullName>
    </submittedName>
</protein>
<evidence type="ECO:0000313" key="1">
    <source>
        <dbReference type="EMBL" id="KAF3596016.1"/>
    </source>
</evidence>
<name>A0ABQ7EHS6_BRACR</name>
<evidence type="ECO:0000313" key="2">
    <source>
        <dbReference type="Proteomes" id="UP000266723"/>
    </source>
</evidence>